<keyword evidence="2" id="KW-1133">Transmembrane helix</keyword>
<evidence type="ECO:0000256" key="1">
    <source>
        <dbReference type="SAM" id="MobiDB-lite"/>
    </source>
</evidence>
<accession>A0A927R1M4</accession>
<dbReference type="Proteomes" id="UP000649753">
    <property type="component" value="Unassembled WGS sequence"/>
</dbReference>
<feature type="region of interest" description="Disordered" evidence="1">
    <location>
        <begin position="1"/>
        <end position="57"/>
    </location>
</feature>
<protein>
    <submittedName>
        <fullName evidence="3">Uncharacterized protein</fullName>
    </submittedName>
</protein>
<keyword evidence="4" id="KW-1185">Reference proteome</keyword>
<keyword evidence="2" id="KW-0812">Transmembrane</keyword>
<dbReference type="RefSeq" id="WP_192771734.1">
    <property type="nucleotide sequence ID" value="NZ_JADBEB010000001.1"/>
</dbReference>
<feature type="transmembrane region" description="Helical" evidence="2">
    <location>
        <begin position="61"/>
        <end position="82"/>
    </location>
</feature>
<evidence type="ECO:0000313" key="4">
    <source>
        <dbReference type="Proteomes" id="UP000649753"/>
    </source>
</evidence>
<gene>
    <name evidence="3" type="ORF">H4W31_008538</name>
</gene>
<proteinExistence type="predicted"/>
<dbReference type="AlphaFoldDB" id="A0A927R1M4"/>
<dbReference type="EMBL" id="JADBEB010000001">
    <property type="protein sequence ID" value="MBE1492900.1"/>
    <property type="molecule type" value="Genomic_DNA"/>
</dbReference>
<feature type="compositionally biased region" description="Basic and acidic residues" evidence="1">
    <location>
        <begin position="1"/>
        <end position="12"/>
    </location>
</feature>
<evidence type="ECO:0000313" key="3">
    <source>
        <dbReference type="EMBL" id="MBE1492900.1"/>
    </source>
</evidence>
<name>A0A927R1M4_9ACTN</name>
<evidence type="ECO:0000256" key="2">
    <source>
        <dbReference type="SAM" id="Phobius"/>
    </source>
</evidence>
<organism evidence="3 4">
    <name type="scientific">Plantactinospora soyae</name>
    <dbReference type="NCBI Taxonomy" id="1544732"/>
    <lineage>
        <taxon>Bacteria</taxon>
        <taxon>Bacillati</taxon>
        <taxon>Actinomycetota</taxon>
        <taxon>Actinomycetes</taxon>
        <taxon>Micromonosporales</taxon>
        <taxon>Micromonosporaceae</taxon>
        <taxon>Plantactinospora</taxon>
    </lineage>
</organism>
<comment type="caution">
    <text evidence="3">The sequence shown here is derived from an EMBL/GenBank/DDBJ whole genome shotgun (WGS) entry which is preliminary data.</text>
</comment>
<reference evidence="3" key="1">
    <citation type="submission" date="2020-10" db="EMBL/GenBank/DDBJ databases">
        <title>Sequencing the genomes of 1000 actinobacteria strains.</title>
        <authorList>
            <person name="Klenk H.-P."/>
        </authorList>
    </citation>
    <scope>NUCLEOTIDE SEQUENCE</scope>
    <source>
        <strain evidence="3">DSM 46832</strain>
    </source>
</reference>
<keyword evidence="2" id="KW-0472">Membrane</keyword>
<sequence length="240" mass="24733">MSDAHPSDRRTPVESGAIEITSEPVVLSQPTAPEIEATDITPAPGPDAPGPSGGPSRRRKIVLGSVLAVALVGAAGLGSVGWRIAQEKDASLTTPSEVAGLRLDTSERARTTADYLRTGFTADINAEESIGAVYADPAAPERSVLLFGGTALVWQPERDLDRLFDLVAEGEGAIGGLRKVDAGSLGGVMKCGTSSSPEGDLAVCGWADHGSVAMAMFPGRTADDSAALLRDIRGTVQTRN</sequence>